<sequence>MTAPTRLPRDAGPAGGTGHAAGPSGPAVGYAQLWAADPGAWQAAGSAWTGLNALVERRAGELSSNVRALRVAWSGRAATAADGRLAGLHGELTSIAPALIEADQVLAEFAGRLTAAKGRLSAAVALA</sequence>
<dbReference type="Gene3D" id="1.20.1260.20">
    <property type="entry name" value="PPE superfamily"/>
    <property type="match status" value="1"/>
</dbReference>
<comment type="caution">
    <text evidence="2">The sequence shown here is derived from an EMBL/GenBank/DDBJ whole genome shotgun (WGS) entry which is preliminary data.</text>
</comment>
<keyword evidence="3" id="KW-1185">Reference proteome</keyword>
<dbReference type="Proteomes" id="UP000245410">
    <property type="component" value="Unassembled WGS sequence"/>
</dbReference>
<dbReference type="InterPro" id="IPR038332">
    <property type="entry name" value="PPE_sf"/>
</dbReference>
<name>A0A317CRR0_9ACTN</name>
<reference evidence="2 3" key="1">
    <citation type="submission" date="2018-05" db="EMBL/GenBank/DDBJ databases">
        <title>Micromonospora atacamensis sp. nov., a novel actinobacteria isolated from high altitude Atacama Desert soil.</title>
        <authorList>
            <person name="Carro L."/>
            <person name="Golinska P."/>
            <person name="Klenk H.-P."/>
            <person name="Goodfellow M."/>
        </authorList>
    </citation>
    <scope>NUCLEOTIDE SEQUENCE [LARGE SCALE GENOMIC DNA]</scope>
    <source>
        <strain evidence="2 3">5R2A7</strain>
    </source>
</reference>
<dbReference type="InterPro" id="IPR036689">
    <property type="entry name" value="ESAT-6-like_sf"/>
</dbReference>
<feature type="non-terminal residue" evidence="2">
    <location>
        <position position="127"/>
    </location>
</feature>
<organism evidence="2 3">
    <name type="scientific">Micromonospora acroterricola</name>
    <dbReference type="NCBI Taxonomy" id="2202421"/>
    <lineage>
        <taxon>Bacteria</taxon>
        <taxon>Bacillati</taxon>
        <taxon>Actinomycetota</taxon>
        <taxon>Actinomycetes</taxon>
        <taxon>Micromonosporales</taxon>
        <taxon>Micromonosporaceae</taxon>
        <taxon>Micromonospora</taxon>
    </lineage>
</organism>
<gene>
    <name evidence="2" type="ORF">DKT68_30575</name>
</gene>
<evidence type="ECO:0000256" key="1">
    <source>
        <dbReference type="SAM" id="MobiDB-lite"/>
    </source>
</evidence>
<evidence type="ECO:0000313" key="3">
    <source>
        <dbReference type="Proteomes" id="UP000245410"/>
    </source>
</evidence>
<dbReference type="SUPFAM" id="SSF140453">
    <property type="entry name" value="EsxAB dimer-like"/>
    <property type="match status" value="1"/>
</dbReference>
<dbReference type="AlphaFoldDB" id="A0A317CRR0"/>
<protein>
    <recommendedName>
        <fullName evidence="4">WXG100 family type VII secretion target</fullName>
    </recommendedName>
</protein>
<proteinExistence type="predicted"/>
<accession>A0A317CRR0</accession>
<feature type="region of interest" description="Disordered" evidence="1">
    <location>
        <begin position="1"/>
        <end position="23"/>
    </location>
</feature>
<evidence type="ECO:0008006" key="4">
    <source>
        <dbReference type="Google" id="ProtNLM"/>
    </source>
</evidence>
<evidence type="ECO:0000313" key="2">
    <source>
        <dbReference type="EMBL" id="PWR04734.1"/>
    </source>
</evidence>
<dbReference type="EMBL" id="QGKR01000365">
    <property type="protein sequence ID" value="PWR04734.1"/>
    <property type="molecule type" value="Genomic_DNA"/>
</dbReference>